<dbReference type="Proteomes" id="UP001501005">
    <property type="component" value="Unassembled WGS sequence"/>
</dbReference>
<dbReference type="EMBL" id="BAAAHG010000004">
    <property type="protein sequence ID" value="GAA0905362.1"/>
    <property type="molecule type" value="Genomic_DNA"/>
</dbReference>
<evidence type="ECO:0000313" key="3">
    <source>
        <dbReference type="Proteomes" id="UP001501005"/>
    </source>
</evidence>
<dbReference type="SUPFAM" id="SSF46955">
    <property type="entry name" value="Putative DNA-binding domain"/>
    <property type="match status" value="1"/>
</dbReference>
<dbReference type="Gene3D" id="1.10.10.10">
    <property type="entry name" value="Winged helix-like DNA-binding domain superfamily/Winged helix DNA-binding domain"/>
    <property type="match status" value="1"/>
</dbReference>
<reference evidence="3" key="1">
    <citation type="journal article" date="2019" name="Int. J. Syst. Evol. Microbiol.">
        <title>The Global Catalogue of Microorganisms (GCM) 10K type strain sequencing project: providing services to taxonomists for standard genome sequencing and annotation.</title>
        <authorList>
            <consortium name="The Broad Institute Genomics Platform"/>
            <consortium name="The Broad Institute Genome Sequencing Center for Infectious Disease"/>
            <person name="Wu L."/>
            <person name="Ma J."/>
        </authorList>
    </citation>
    <scope>NUCLEOTIDE SEQUENCE [LARGE SCALE GENOMIC DNA]</scope>
    <source>
        <strain evidence="3">JCM 10673</strain>
    </source>
</reference>
<proteinExistence type="predicted"/>
<dbReference type="InterPro" id="IPR009061">
    <property type="entry name" value="DNA-bd_dom_put_sf"/>
</dbReference>
<feature type="domain" description="Helix-turn-helix" evidence="1">
    <location>
        <begin position="10"/>
        <end position="58"/>
    </location>
</feature>
<dbReference type="InterPro" id="IPR036388">
    <property type="entry name" value="WH-like_DNA-bd_sf"/>
</dbReference>
<gene>
    <name evidence="2" type="ORF">GCM10009549_09580</name>
</gene>
<evidence type="ECO:0000313" key="2">
    <source>
        <dbReference type="EMBL" id="GAA0905362.1"/>
    </source>
</evidence>
<name>A0ABP3YT83_9ACTN</name>
<organism evidence="2 3">
    <name type="scientific">Streptomyces thermoalcalitolerans</name>
    <dbReference type="NCBI Taxonomy" id="65605"/>
    <lineage>
        <taxon>Bacteria</taxon>
        <taxon>Bacillati</taxon>
        <taxon>Actinomycetota</taxon>
        <taxon>Actinomycetes</taxon>
        <taxon>Kitasatosporales</taxon>
        <taxon>Streptomycetaceae</taxon>
        <taxon>Streptomyces</taxon>
    </lineage>
</organism>
<dbReference type="Pfam" id="PF12728">
    <property type="entry name" value="HTH_17"/>
    <property type="match status" value="1"/>
</dbReference>
<dbReference type="RefSeq" id="WP_344047076.1">
    <property type="nucleotide sequence ID" value="NZ_BAAAHG010000004.1"/>
</dbReference>
<dbReference type="NCBIfam" id="TIGR01764">
    <property type="entry name" value="excise"/>
    <property type="match status" value="1"/>
</dbReference>
<evidence type="ECO:0000259" key="1">
    <source>
        <dbReference type="Pfam" id="PF12728"/>
    </source>
</evidence>
<dbReference type="InterPro" id="IPR041657">
    <property type="entry name" value="HTH_17"/>
</dbReference>
<sequence length="67" mass="7503">MPKPIMPLWSPEELAKYLGVPIRTVYSWNYTGTGPKFCRVGKHVRYRPDDVDAWLNAQTVQPGGAAA</sequence>
<protein>
    <recommendedName>
        <fullName evidence="1">Helix-turn-helix domain-containing protein</fullName>
    </recommendedName>
</protein>
<comment type="caution">
    <text evidence="2">The sequence shown here is derived from an EMBL/GenBank/DDBJ whole genome shotgun (WGS) entry which is preliminary data.</text>
</comment>
<accession>A0ABP3YT83</accession>
<keyword evidence="3" id="KW-1185">Reference proteome</keyword>
<dbReference type="InterPro" id="IPR010093">
    <property type="entry name" value="SinI_DNA-bd"/>
</dbReference>